<evidence type="ECO:0000313" key="3">
    <source>
        <dbReference type="EMBL" id="MBM3224086.1"/>
    </source>
</evidence>
<reference evidence="3" key="1">
    <citation type="submission" date="2019-03" db="EMBL/GenBank/DDBJ databases">
        <title>Lake Tanganyika Metagenome-Assembled Genomes (MAGs).</title>
        <authorList>
            <person name="Tran P."/>
        </authorList>
    </citation>
    <scope>NUCLEOTIDE SEQUENCE</scope>
    <source>
        <strain evidence="3">K_DeepCast_65m_m2_066</strain>
    </source>
</reference>
<protein>
    <submittedName>
        <fullName evidence="3">PEP-CTERM sorting domain-containing protein</fullName>
    </submittedName>
</protein>
<dbReference type="EMBL" id="VGLS01000256">
    <property type="protein sequence ID" value="MBM3224086.1"/>
    <property type="molecule type" value="Genomic_DNA"/>
</dbReference>
<feature type="domain" description="Ice-binding protein C-terminal" evidence="2">
    <location>
        <begin position="67"/>
        <end position="92"/>
    </location>
</feature>
<evidence type="ECO:0000256" key="1">
    <source>
        <dbReference type="SAM" id="Phobius"/>
    </source>
</evidence>
<dbReference type="AlphaFoldDB" id="A0A938B2D2"/>
<dbReference type="Pfam" id="PF07589">
    <property type="entry name" value="PEP-CTERM"/>
    <property type="match status" value="1"/>
</dbReference>
<dbReference type="Proteomes" id="UP000712673">
    <property type="component" value="Unassembled WGS sequence"/>
</dbReference>
<comment type="caution">
    <text evidence="3">The sequence shown here is derived from an EMBL/GenBank/DDBJ whole genome shotgun (WGS) entry which is preliminary data.</text>
</comment>
<keyword evidence="1" id="KW-0812">Transmembrane</keyword>
<proteinExistence type="predicted"/>
<dbReference type="InterPro" id="IPR013424">
    <property type="entry name" value="Ice-binding_C"/>
</dbReference>
<evidence type="ECO:0000259" key="2">
    <source>
        <dbReference type="Pfam" id="PF07589"/>
    </source>
</evidence>
<gene>
    <name evidence="3" type="ORF">FJZ47_09820</name>
</gene>
<accession>A0A938B2D2</accession>
<feature type="transmembrane region" description="Helical" evidence="1">
    <location>
        <begin position="71"/>
        <end position="89"/>
    </location>
</feature>
<dbReference type="NCBIfam" id="TIGR02595">
    <property type="entry name" value="PEP_CTERM"/>
    <property type="match status" value="1"/>
</dbReference>
<keyword evidence="1" id="KW-1133">Transmembrane helix</keyword>
<keyword evidence="1" id="KW-0472">Membrane</keyword>
<organism evidence="3 4">
    <name type="scientific">Tectimicrobiota bacterium</name>
    <dbReference type="NCBI Taxonomy" id="2528274"/>
    <lineage>
        <taxon>Bacteria</taxon>
        <taxon>Pseudomonadati</taxon>
        <taxon>Nitrospinota/Tectimicrobiota group</taxon>
        <taxon>Candidatus Tectimicrobiota</taxon>
    </lineage>
</organism>
<name>A0A938B2D2_UNCTE</name>
<evidence type="ECO:0000313" key="4">
    <source>
        <dbReference type="Proteomes" id="UP000712673"/>
    </source>
</evidence>
<sequence>MYNGVRWGWGNIFVSAANIAGLAQAFEADIHSVAALGAAFDIDLNDLVTLEQLQVIDREFMQDFAAAVPEPTTLLLFSTGVVGLLGYTWQRRQQR</sequence>